<dbReference type="PROSITE" id="PS51007">
    <property type="entry name" value="CYTC"/>
    <property type="match status" value="2"/>
</dbReference>
<dbReference type="SUPFAM" id="SSF51126">
    <property type="entry name" value="Pectin lyase-like"/>
    <property type="match status" value="1"/>
</dbReference>
<dbReference type="GO" id="GO:0030313">
    <property type="term" value="C:cell envelope"/>
    <property type="evidence" value="ECO:0007669"/>
    <property type="project" value="UniProtKB-SubCell"/>
</dbReference>
<dbReference type="NCBIfam" id="TIGR03805">
    <property type="entry name" value="beta_helix_1"/>
    <property type="match status" value="1"/>
</dbReference>
<sequence length="763" mass="84203">MNKNFGAIFSLIIFFSLSFIYLPFPGLESSSKRSFEFDVDETPQLGFFSKVQISRNLNRPFPEISIREDNPQSEMKVELGRLLYFDPILSSNNDISCAHCHHPDLGFSDNRGLSMGKGGKGLGPERTGGVVLRRGSPTIWNSAFNHRQFWDGRASDLEDQAGNPIQDKTEMAQNPDELVLELNAIPEYVRLFRNVFSKDGDDALSFQNVTYSLAAFERTLITNNSRFDQYARGNRSALSDEERVGLNIFRSLKTRCFECHNFPTFANPDFKVVGVPDLEGQSPDLGRGEIEGTNYNHAFKVPTLRNIALTAPYMHNGVFSTLDEVIDFYSGGGGPGLGLEISNVDDKIRNFTLTKRERSDLISFLHSLTDESAKPDIPHSVPSGLGVVKSLMNQSPEIGAFSKRQSKRIKKVFEKNGKVMTVVEGQFIQDAIDMAESGDTVLVRPGIYHETLAMDISGLTLLGLEEDGRRPILDGKNILSDGMVGSGSDLEIRKFAVRNYTANGLMINGATNVTFRDLYLYNTGLYGVYPVECVGVTIERCEVTQVRDAGIYVGQSKDIIVRDCIAYGNVAGIEIENSVNALVENNEIYNNTAGILVFLLPNNPSKISLNCKVVNNIVYDNNHENFADEGAIVGLVPSGTGILVMAADEVEVARNEIRGNKTSGIGMVGLDIVFGEGSAYDVDPLPDKNWIHDNKMHENGSNPDPSLAELGLDGVDLLWDLSGSGNRWDQEASSKLPPILPGSNWPDIARRANWRLWKILSSL</sequence>
<feature type="domain" description="Cytochrome c" evidence="7">
    <location>
        <begin position="75"/>
        <end position="193"/>
    </location>
</feature>
<proteinExistence type="predicted"/>
<dbReference type="InterPro" id="IPR036909">
    <property type="entry name" value="Cyt_c-like_dom_sf"/>
</dbReference>
<keyword evidence="5" id="KW-0408">Iron</keyword>
<dbReference type="InterPro" id="IPR004852">
    <property type="entry name" value="Di-haem_cyt_c_peroxidsae"/>
</dbReference>
<keyword evidence="6" id="KW-0472">Membrane</keyword>
<dbReference type="InterPro" id="IPR006626">
    <property type="entry name" value="PbH1"/>
</dbReference>
<dbReference type="GO" id="GO:0046872">
    <property type="term" value="F:metal ion binding"/>
    <property type="evidence" value="ECO:0007669"/>
    <property type="project" value="UniProtKB-KW"/>
</dbReference>
<dbReference type="SMART" id="SM00710">
    <property type="entry name" value="PbH1"/>
    <property type="match status" value="7"/>
</dbReference>
<dbReference type="InterPro" id="IPR022442">
    <property type="entry name" value="SO_2930-like_dom"/>
</dbReference>
<keyword evidence="6" id="KW-0812">Transmembrane</keyword>
<dbReference type="Gene3D" id="2.160.20.10">
    <property type="entry name" value="Single-stranded right-handed beta-helix, Pectin lyase-like"/>
    <property type="match status" value="1"/>
</dbReference>
<dbReference type="GO" id="GO:0004130">
    <property type="term" value="F:cytochrome-c peroxidase activity"/>
    <property type="evidence" value="ECO:0007669"/>
    <property type="project" value="TreeGrafter"/>
</dbReference>
<dbReference type="EMBL" id="UINC01002560">
    <property type="protein sequence ID" value="SUZ97982.1"/>
    <property type="molecule type" value="Genomic_DNA"/>
</dbReference>
<dbReference type="GO" id="GO:0020037">
    <property type="term" value="F:heme binding"/>
    <property type="evidence" value="ECO:0007669"/>
    <property type="project" value="InterPro"/>
</dbReference>
<evidence type="ECO:0000313" key="8">
    <source>
        <dbReference type="EMBL" id="SUZ97982.1"/>
    </source>
</evidence>
<evidence type="ECO:0000256" key="6">
    <source>
        <dbReference type="SAM" id="Phobius"/>
    </source>
</evidence>
<evidence type="ECO:0000256" key="5">
    <source>
        <dbReference type="ARBA" id="ARBA00023004"/>
    </source>
</evidence>
<dbReference type="InterPro" id="IPR009056">
    <property type="entry name" value="Cyt_c-like_dom"/>
</dbReference>
<evidence type="ECO:0000256" key="3">
    <source>
        <dbReference type="ARBA" id="ARBA00022723"/>
    </source>
</evidence>
<evidence type="ECO:0000256" key="4">
    <source>
        <dbReference type="ARBA" id="ARBA00023002"/>
    </source>
</evidence>
<reference evidence="8" key="1">
    <citation type="submission" date="2018-05" db="EMBL/GenBank/DDBJ databases">
        <authorList>
            <person name="Lanie J.A."/>
            <person name="Ng W.-L."/>
            <person name="Kazmierczak K.M."/>
            <person name="Andrzejewski T.M."/>
            <person name="Davidsen T.M."/>
            <person name="Wayne K.J."/>
            <person name="Tettelin H."/>
            <person name="Glass J.I."/>
            <person name="Rusch D."/>
            <person name="Podicherti R."/>
            <person name="Tsui H.-C.T."/>
            <person name="Winkler M.E."/>
        </authorList>
    </citation>
    <scope>NUCLEOTIDE SEQUENCE</scope>
</reference>
<dbReference type="InterPro" id="IPR051395">
    <property type="entry name" value="Cytochrome_c_Peroxidase/MauG"/>
</dbReference>
<keyword evidence="4" id="KW-0560">Oxidoreductase</keyword>
<dbReference type="GO" id="GO:0009055">
    <property type="term" value="F:electron transfer activity"/>
    <property type="evidence" value="ECO:0007669"/>
    <property type="project" value="InterPro"/>
</dbReference>
<dbReference type="AlphaFoldDB" id="A0A381S1M8"/>
<comment type="subcellular location">
    <subcellularLocation>
        <location evidence="1">Cell envelope</location>
    </subcellularLocation>
</comment>
<keyword evidence="2" id="KW-0349">Heme</keyword>
<keyword evidence="3" id="KW-0479">Metal-binding</keyword>
<dbReference type="Gene3D" id="1.10.760.10">
    <property type="entry name" value="Cytochrome c-like domain"/>
    <property type="match status" value="2"/>
</dbReference>
<evidence type="ECO:0000256" key="2">
    <source>
        <dbReference type="ARBA" id="ARBA00022617"/>
    </source>
</evidence>
<feature type="domain" description="Cytochrome c" evidence="7">
    <location>
        <begin position="240"/>
        <end position="369"/>
    </location>
</feature>
<dbReference type="InterPro" id="IPR012334">
    <property type="entry name" value="Pectin_lyas_fold"/>
</dbReference>
<dbReference type="Pfam" id="PF03150">
    <property type="entry name" value="CCP_MauG"/>
    <property type="match status" value="1"/>
</dbReference>
<keyword evidence="6" id="KW-1133">Transmembrane helix</keyword>
<organism evidence="8">
    <name type="scientific">marine metagenome</name>
    <dbReference type="NCBI Taxonomy" id="408172"/>
    <lineage>
        <taxon>unclassified sequences</taxon>
        <taxon>metagenomes</taxon>
        <taxon>ecological metagenomes</taxon>
    </lineage>
</organism>
<evidence type="ECO:0000259" key="7">
    <source>
        <dbReference type="PROSITE" id="PS51007"/>
    </source>
</evidence>
<dbReference type="InterPro" id="IPR039448">
    <property type="entry name" value="Beta_helix"/>
</dbReference>
<protein>
    <recommendedName>
        <fullName evidence="7">Cytochrome c domain-containing protein</fullName>
    </recommendedName>
</protein>
<gene>
    <name evidence="8" type="ORF">METZ01_LOCUS50836</name>
</gene>
<dbReference type="PANTHER" id="PTHR30600">
    <property type="entry name" value="CYTOCHROME C PEROXIDASE-RELATED"/>
    <property type="match status" value="1"/>
</dbReference>
<dbReference type="InterPro" id="IPR011050">
    <property type="entry name" value="Pectin_lyase_fold/virulence"/>
</dbReference>
<dbReference type="Pfam" id="PF13229">
    <property type="entry name" value="Beta_helix"/>
    <property type="match status" value="1"/>
</dbReference>
<accession>A0A381S1M8</accession>
<name>A0A381S1M8_9ZZZZ</name>
<dbReference type="SUPFAM" id="SSF46626">
    <property type="entry name" value="Cytochrome c"/>
    <property type="match status" value="2"/>
</dbReference>
<feature type="transmembrane region" description="Helical" evidence="6">
    <location>
        <begin position="7"/>
        <end position="24"/>
    </location>
</feature>
<evidence type="ECO:0000256" key="1">
    <source>
        <dbReference type="ARBA" id="ARBA00004196"/>
    </source>
</evidence>